<gene>
    <name evidence="1" type="ORF">M0813_28809</name>
</gene>
<reference evidence="1" key="1">
    <citation type="submission" date="2022-08" db="EMBL/GenBank/DDBJ databases">
        <title>Novel sulfate-reducing endosymbionts in the free-living metamonad Anaeramoeba.</title>
        <authorList>
            <person name="Jerlstrom-Hultqvist J."/>
            <person name="Cepicka I."/>
            <person name="Gallot-Lavallee L."/>
            <person name="Salas-Leiva D."/>
            <person name="Curtis B.A."/>
            <person name="Zahonova K."/>
            <person name="Pipaliya S."/>
            <person name="Dacks J."/>
            <person name="Roger A.J."/>
        </authorList>
    </citation>
    <scope>NUCLEOTIDE SEQUENCE</scope>
    <source>
        <strain evidence="1">Schooner1</strain>
    </source>
</reference>
<comment type="caution">
    <text evidence="1">The sequence shown here is derived from an EMBL/GenBank/DDBJ whole genome shotgun (WGS) entry which is preliminary data.</text>
</comment>
<proteinExistence type="predicted"/>
<keyword evidence="2" id="KW-1185">Reference proteome</keyword>
<dbReference type="Proteomes" id="UP001150062">
    <property type="component" value="Unassembled WGS sequence"/>
</dbReference>
<protein>
    <submittedName>
        <fullName evidence="1">Uncharacterized protein</fullName>
    </submittedName>
</protein>
<name>A0ABQ8XQF1_9EUKA</name>
<accession>A0ABQ8XQF1</accession>
<evidence type="ECO:0000313" key="1">
    <source>
        <dbReference type="EMBL" id="KAJ6234832.1"/>
    </source>
</evidence>
<organism evidence="1 2">
    <name type="scientific">Anaeramoeba flamelloides</name>
    <dbReference type="NCBI Taxonomy" id="1746091"/>
    <lineage>
        <taxon>Eukaryota</taxon>
        <taxon>Metamonada</taxon>
        <taxon>Anaeramoebidae</taxon>
        <taxon>Anaeramoeba</taxon>
    </lineage>
</organism>
<dbReference type="EMBL" id="JAOAOG010000266">
    <property type="protein sequence ID" value="KAJ6234832.1"/>
    <property type="molecule type" value="Genomic_DNA"/>
</dbReference>
<sequence>MNQLKQTRSSSFPIRTNKLEQMPIRSQSDCYFNRFSRPDLIVPQPKKNLASKRFNNTKFSKYDFSKELSQFVSPIEGLIETKIEDKSETRFEQEDFLEELIQNTKNLTNEEKKIANCGLNDNANGNGASIGNDYNKEKMLAFSPPKRTKCPLWQDNKFSRMVNLDKDFGEFENLSLENMF</sequence>
<evidence type="ECO:0000313" key="2">
    <source>
        <dbReference type="Proteomes" id="UP001150062"/>
    </source>
</evidence>